<dbReference type="GO" id="GO:0016740">
    <property type="term" value="F:transferase activity"/>
    <property type="evidence" value="ECO:0007669"/>
    <property type="project" value="UniProtKB-KW"/>
</dbReference>
<keyword evidence="3" id="KW-1185">Reference proteome</keyword>
<sequence length="255" mass="28128">MGNHQPEQSWIEHIAERLAAVPGVRAVMLGGSRATGEHRPDSDFDFAVYYRGRFEPQDIRRLGWEGTISEIGGWGGGLMNGGAWLKVEDRPIDVHYRDLDEAERYVEEAERGIFHVERLPFYLAGIPSYAIVGELALGRTLAGSLPKPEYPALLREKAHHFWHESALLNLSYAEGAYAARGDAIGTAGALARAVVEESHARLAARGEWVLNEKRIVQRAGLAHLGSSFASLSEEPARLQSVIREIRDEIAKAPNG</sequence>
<protein>
    <submittedName>
        <fullName evidence="2">Nucleotidyltransferase domain-containing protein</fullName>
    </submittedName>
</protein>
<comment type="caution">
    <text evidence="2">The sequence shown here is derived from an EMBL/GenBank/DDBJ whole genome shotgun (WGS) entry which is preliminary data.</text>
</comment>
<evidence type="ECO:0000313" key="2">
    <source>
        <dbReference type="EMBL" id="MBB6694064.1"/>
    </source>
</evidence>
<dbReference type="Gene3D" id="3.30.460.10">
    <property type="entry name" value="Beta Polymerase, domain 2"/>
    <property type="match status" value="1"/>
</dbReference>
<gene>
    <name evidence="2" type="ORF">H7B90_21925</name>
</gene>
<dbReference type="RefSeq" id="WP_185138036.1">
    <property type="nucleotide sequence ID" value="NZ_JACJVR010000084.1"/>
</dbReference>
<organism evidence="2 3">
    <name type="scientific">Cohnella xylanilytica</name>
    <dbReference type="NCBI Taxonomy" id="557555"/>
    <lineage>
        <taxon>Bacteria</taxon>
        <taxon>Bacillati</taxon>
        <taxon>Bacillota</taxon>
        <taxon>Bacilli</taxon>
        <taxon>Bacillales</taxon>
        <taxon>Paenibacillaceae</taxon>
        <taxon>Cohnella</taxon>
    </lineage>
</organism>
<name>A0A841U7K0_9BACL</name>
<dbReference type="CDD" id="cd05403">
    <property type="entry name" value="NT_KNTase_like"/>
    <property type="match status" value="1"/>
</dbReference>
<evidence type="ECO:0000313" key="3">
    <source>
        <dbReference type="Proteomes" id="UP000553776"/>
    </source>
</evidence>
<feature type="domain" description="Polymerase beta nucleotidyltransferase" evidence="1">
    <location>
        <begin position="12"/>
        <end position="69"/>
    </location>
</feature>
<dbReference type="InterPro" id="IPR041633">
    <property type="entry name" value="Polbeta"/>
</dbReference>
<dbReference type="AlphaFoldDB" id="A0A841U7K0"/>
<dbReference type="SUPFAM" id="SSF81301">
    <property type="entry name" value="Nucleotidyltransferase"/>
    <property type="match status" value="1"/>
</dbReference>
<reference evidence="2 3" key="1">
    <citation type="submission" date="2020-08" db="EMBL/GenBank/DDBJ databases">
        <title>Cohnella phylogeny.</title>
        <authorList>
            <person name="Dunlap C."/>
        </authorList>
    </citation>
    <scope>NUCLEOTIDE SEQUENCE [LARGE SCALE GENOMIC DNA]</scope>
    <source>
        <strain evidence="2 3">DSM 25239</strain>
    </source>
</reference>
<dbReference type="EMBL" id="JACJVR010000084">
    <property type="protein sequence ID" value="MBB6694064.1"/>
    <property type="molecule type" value="Genomic_DNA"/>
</dbReference>
<dbReference type="InterPro" id="IPR043519">
    <property type="entry name" value="NT_sf"/>
</dbReference>
<evidence type="ECO:0000259" key="1">
    <source>
        <dbReference type="Pfam" id="PF18765"/>
    </source>
</evidence>
<dbReference type="Proteomes" id="UP000553776">
    <property type="component" value="Unassembled WGS sequence"/>
</dbReference>
<proteinExistence type="predicted"/>
<dbReference type="Pfam" id="PF18765">
    <property type="entry name" value="Polbeta"/>
    <property type="match status" value="1"/>
</dbReference>
<accession>A0A841U7K0</accession>
<keyword evidence="2" id="KW-0808">Transferase</keyword>